<evidence type="ECO:0000313" key="2">
    <source>
        <dbReference type="EMBL" id="ROQ23444.1"/>
    </source>
</evidence>
<evidence type="ECO:0000259" key="1">
    <source>
        <dbReference type="Pfam" id="PF17803"/>
    </source>
</evidence>
<dbReference type="InterPro" id="IPR047777">
    <property type="entry name" value="LapA-like_RM"/>
</dbReference>
<feature type="non-terminal residue" evidence="2">
    <location>
        <position position="596"/>
    </location>
</feature>
<evidence type="ECO:0000313" key="3">
    <source>
        <dbReference type="Proteomes" id="UP000268033"/>
    </source>
</evidence>
<dbReference type="InterPro" id="IPR040853">
    <property type="entry name" value="RapA2_cadherin-like"/>
</dbReference>
<comment type="caution">
    <text evidence="2">The sequence shown here is derived from an EMBL/GenBank/DDBJ whole genome shotgun (WGS) entry which is preliminary data.</text>
</comment>
<dbReference type="Pfam" id="PF17803">
    <property type="entry name" value="Cadherin_4"/>
    <property type="match status" value="1"/>
</dbReference>
<dbReference type="InterPro" id="IPR013783">
    <property type="entry name" value="Ig-like_fold"/>
</dbReference>
<dbReference type="RefSeq" id="WP_123422222.1">
    <property type="nucleotide sequence ID" value="NZ_RJUL01000008.1"/>
</dbReference>
<accession>A0A3N1NUD2</accession>
<dbReference type="Gene3D" id="2.60.40.10">
    <property type="entry name" value="Immunoglobulins"/>
    <property type="match status" value="2"/>
</dbReference>
<dbReference type="AlphaFoldDB" id="A0A3N1NUD2"/>
<dbReference type="EMBL" id="RJUL01000008">
    <property type="protein sequence ID" value="ROQ23444.1"/>
    <property type="molecule type" value="Genomic_DNA"/>
</dbReference>
<gene>
    <name evidence="2" type="ORF">EDC28_108182</name>
</gene>
<sequence length="596" mass="60275">MQRFTVQADGLLTNVKGQVWVEQADGSRVQLFEGDRVAKGTELFITDGASFELQQDNGGQAEYAASPDINVEMPGQQAFSAASNASEQAKLQQAILEGLDPTQLFEASAAGAAPAAGAGGGGGDSGFVTVSRTGSELLADAGYATAGNPGEGGPVPAEADQLILEADNTAPVAQPDQTLLQEDLITNVTGSLLANDSDANGDTLAVTLVNGSAVTTVSGQFGTLSWTADGNFSYQLNNEQVQSLAQGETLTETFTYQISDGNGGTSTSTLTVVIQGTNDAPVATANLSAVSEDGPLSAQGNMITDDDDGAGVDSDIDNGAQLSIQSVSGDTSGSVQGQFGTLVWNSDGTYSYNLDNSLAAVQGLSEGESLIDTFSYTLTDEFGATSIATLTITINGTDDGVTLTGLDVDGGEQVVSEANLADGSNPDAASLTQSGSFGVNAPDGLANITINGINVVVNGQYLGGTIQVVGQYGVLTITGFDGTNVQYSYQLTGAADHSGGDVLDQFAVVVTDVDGSTANGSLDIAINDDVPSAVNDVNSVTEDGPLSATGNVLTSNDTQGADGASVSTVGTFTGLYGTLVLNSDGSYTYTLNNNLA</sequence>
<dbReference type="NCBIfam" id="NF033682">
    <property type="entry name" value="retention_LapA"/>
    <property type="match status" value="1"/>
</dbReference>
<dbReference type="NCBIfam" id="TIGR01965">
    <property type="entry name" value="VCBS_repeat"/>
    <property type="match status" value="3"/>
</dbReference>
<organism evidence="2 3">
    <name type="scientific">Gallaecimonas pentaromativorans</name>
    <dbReference type="NCBI Taxonomy" id="584787"/>
    <lineage>
        <taxon>Bacteria</taxon>
        <taxon>Pseudomonadati</taxon>
        <taxon>Pseudomonadota</taxon>
        <taxon>Gammaproteobacteria</taxon>
        <taxon>Enterobacterales</taxon>
        <taxon>Gallaecimonadaceae</taxon>
        <taxon>Gallaecimonas</taxon>
    </lineage>
</organism>
<protein>
    <submittedName>
        <fullName evidence="2">VCBS repeat-containing protein</fullName>
    </submittedName>
</protein>
<name>A0A3N1NUD2_9GAMM</name>
<dbReference type="Pfam" id="PF17963">
    <property type="entry name" value="Big_9"/>
    <property type="match status" value="2"/>
</dbReference>
<keyword evidence="3" id="KW-1185">Reference proteome</keyword>
<proteinExistence type="predicted"/>
<dbReference type="Proteomes" id="UP000268033">
    <property type="component" value="Unassembled WGS sequence"/>
</dbReference>
<dbReference type="InterPro" id="IPR010221">
    <property type="entry name" value="VCBS_dom"/>
</dbReference>
<reference evidence="2 3" key="1">
    <citation type="submission" date="2018-11" db="EMBL/GenBank/DDBJ databases">
        <title>Genomic Encyclopedia of Type Strains, Phase IV (KMG-IV): sequencing the most valuable type-strain genomes for metagenomic binning, comparative biology and taxonomic classification.</title>
        <authorList>
            <person name="Goeker M."/>
        </authorList>
    </citation>
    <scope>NUCLEOTIDE SEQUENCE [LARGE SCALE GENOMIC DNA]</scope>
    <source>
        <strain evidence="2 3">DSM 21945</strain>
    </source>
</reference>
<feature type="domain" description="RapA2 cadherin-like" evidence="1">
    <location>
        <begin position="522"/>
        <end position="589"/>
    </location>
</feature>